<reference evidence="1" key="1">
    <citation type="journal article" date="2015" name="Nature">
        <title>Complex archaea that bridge the gap between prokaryotes and eukaryotes.</title>
        <authorList>
            <person name="Spang A."/>
            <person name="Saw J.H."/>
            <person name="Jorgensen S.L."/>
            <person name="Zaremba-Niedzwiedzka K."/>
            <person name="Martijn J."/>
            <person name="Lind A.E."/>
            <person name="van Eijk R."/>
            <person name="Schleper C."/>
            <person name="Guy L."/>
            <person name="Ettema T.J."/>
        </authorList>
    </citation>
    <scope>NUCLEOTIDE SEQUENCE</scope>
</reference>
<organism evidence="1">
    <name type="scientific">marine sediment metagenome</name>
    <dbReference type="NCBI Taxonomy" id="412755"/>
    <lineage>
        <taxon>unclassified sequences</taxon>
        <taxon>metagenomes</taxon>
        <taxon>ecological metagenomes</taxon>
    </lineage>
</organism>
<comment type="caution">
    <text evidence="1">The sequence shown here is derived from an EMBL/GenBank/DDBJ whole genome shotgun (WGS) entry which is preliminary data.</text>
</comment>
<accession>A0A0F9P2B4</accession>
<gene>
    <name evidence="1" type="ORF">LCGC14_1267240</name>
</gene>
<sequence>MSRIDRKYIERLQQLQKDNDDVEYIHRMADMVLRDILTELSYVELVEEYDKVDKWYA</sequence>
<dbReference type="AlphaFoldDB" id="A0A0F9P2B4"/>
<protein>
    <submittedName>
        <fullName evidence="1">Uncharacterized protein</fullName>
    </submittedName>
</protein>
<dbReference type="EMBL" id="LAZR01007078">
    <property type="protein sequence ID" value="KKM87607.1"/>
    <property type="molecule type" value="Genomic_DNA"/>
</dbReference>
<proteinExistence type="predicted"/>
<evidence type="ECO:0000313" key="1">
    <source>
        <dbReference type="EMBL" id="KKM87607.1"/>
    </source>
</evidence>
<name>A0A0F9P2B4_9ZZZZ</name>